<keyword evidence="5" id="KW-0479">Metal-binding</keyword>
<accession>A0A8J5BZ61</accession>
<dbReference type="EMBL" id="JACEEZ010021522">
    <property type="protein sequence ID" value="KAG0713388.1"/>
    <property type="molecule type" value="Genomic_DNA"/>
</dbReference>
<evidence type="ECO:0000256" key="3">
    <source>
        <dbReference type="ARBA" id="ARBA00009164"/>
    </source>
</evidence>
<dbReference type="EC" id="4.2.3.12" evidence="4"/>
<comment type="pathway">
    <text evidence="2">Cofactor biosynthesis; tetrahydrobiopterin biosynthesis; tetrahydrobiopterin from 7,8-dihydroneopterin triphosphate: step 1/3.</text>
</comment>
<protein>
    <recommendedName>
        <fullName evidence="4">6-pyruvoyltetrahydropterin synthase</fullName>
        <ecNumber evidence="4">4.2.3.12</ecNumber>
    </recommendedName>
</protein>
<comment type="cofactor">
    <cofactor evidence="1">
        <name>Zn(2+)</name>
        <dbReference type="ChEBI" id="CHEBI:29105"/>
    </cofactor>
</comment>
<keyword evidence="7" id="KW-0106">Calcium</keyword>
<dbReference type="Proteomes" id="UP000770661">
    <property type="component" value="Unassembled WGS sequence"/>
</dbReference>
<sequence length="245" mass="27391">MNNTCTLYGEGLAAASSSNTFIAFPAPHTLQDVATNKKAYASSNWEYDGNANPSYAVDTIETDETMFHSMPEPSPWWLLDLHSTQRIHDVQILSRRECCSERFHNVEIRVGDRRRHDGDFSSYTLFSKYAGPYTPDQGRLSCARGDGVSVDVTVRGPVDEVTGMVINVSDLKVIIQEVVMNTFDHKNVDLDVPVFRDTNLVSTAENIAVVMYDGIQELLPGGLKLHRIRLHETGKNVVDYYGNSE</sequence>
<keyword evidence="8" id="KW-0783">Tetrahydrobiopterin biosynthesis</keyword>
<name>A0A8J5BZ61_CHIOP</name>
<evidence type="ECO:0000256" key="5">
    <source>
        <dbReference type="ARBA" id="ARBA00022723"/>
    </source>
</evidence>
<evidence type="ECO:0000313" key="12">
    <source>
        <dbReference type="EMBL" id="KAG0713388.1"/>
    </source>
</evidence>
<gene>
    <name evidence="12" type="primary">pts</name>
    <name evidence="12" type="ORF">GWK47_016326</name>
</gene>
<dbReference type="GO" id="GO:0006729">
    <property type="term" value="P:tetrahydrobiopterin biosynthetic process"/>
    <property type="evidence" value="ECO:0007669"/>
    <property type="project" value="UniProtKB-UniPathway"/>
</dbReference>
<evidence type="ECO:0000259" key="11">
    <source>
        <dbReference type="SMART" id="SM00607"/>
    </source>
</evidence>
<dbReference type="SUPFAM" id="SSF55620">
    <property type="entry name" value="Tetrahydrobiopterin biosynthesis enzymes-like"/>
    <property type="match status" value="1"/>
</dbReference>
<dbReference type="Gene3D" id="2.60.120.260">
    <property type="entry name" value="Galactose-binding domain-like"/>
    <property type="match status" value="1"/>
</dbReference>
<evidence type="ECO:0000313" key="13">
    <source>
        <dbReference type="Proteomes" id="UP000770661"/>
    </source>
</evidence>
<dbReference type="InterPro" id="IPR006585">
    <property type="entry name" value="FTP1"/>
</dbReference>
<keyword evidence="6" id="KW-0862">Zinc</keyword>
<dbReference type="GO" id="GO:0005739">
    <property type="term" value="C:mitochondrion"/>
    <property type="evidence" value="ECO:0007669"/>
    <property type="project" value="TreeGrafter"/>
</dbReference>
<evidence type="ECO:0000256" key="9">
    <source>
        <dbReference type="ARBA" id="ARBA00023157"/>
    </source>
</evidence>
<comment type="similarity">
    <text evidence="3">Belongs to the PTPS family.</text>
</comment>
<evidence type="ECO:0000256" key="6">
    <source>
        <dbReference type="ARBA" id="ARBA00022833"/>
    </source>
</evidence>
<evidence type="ECO:0000256" key="8">
    <source>
        <dbReference type="ARBA" id="ARBA00023007"/>
    </source>
</evidence>
<keyword evidence="9" id="KW-1015">Disulfide bond</keyword>
<evidence type="ECO:0000256" key="10">
    <source>
        <dbReference type="ARBA" id="ARBA00023239"/>
    </source>
</evidence>
<dbReference type="OrthoDB" id="14045at2759"/>
<keyword evidence="10" id="KW-0456">Lyase</keyword>
<dbReference type="PANTHER" id="PTHR12589:SF7">
    <property type="entry name" value="6-PYRUVOYL TETRAHYDROBIOPTERIN SYNTHASE"/>
    <property type="match status" value="1"/>
</dbReference>
<reference evidence="12" key="1">
    <citation type="submission" date="2020-07" db="EMBL/GenBank/DDBJ databases">
        <title>The High-quality genome of the commercially important snow crab, Chionoecetes opilio.</title>
        <authorList>
            <person name="Jeong J.-H."/>
            <person name="Ryu S."/>
        </authorList>
    </citation>
    <scope>NUCLEOTIDE SEQUENCE</scope>
    <source>
        <strain evidence="12">MADBK_172401_WGS</strain>
        <tissue evidence="12">Digestive gland</tissue>
    </source>
</reference>
<evidence type="ECO:0000256" key="1">
    <source>
        <dbReference type="ARBA" id="ARBA00001947"/>
    </source>
</evidence>
<dbReference type="Pfam" id="PF01242">
    <property type="entry name" value="PTPS"/>
    <property type="match status" value="1"/>
</dbReference>
<dbReference type="UniPathway" id="UPA00849">
    <property type="reaction ID" value="UER00819"/>
</dbReference>
<proteinExistence type="inferred from homology"/>
<evidence type="ECO:0000256" key="7">
    <source>
        <dbReference type="ARBA" id="ARBA00022837"/>
    </source>
</evidence>
<dbReference type="InterPro" id="IPR007115">
    <property type="entry name" value="6-PTP_synth/QueD"/>
</dbReference>
<dbReference type="PANTHER" id="PTHR12589">
    <property type="entry name" value="PYRUVOYL TETRAHYDROBIOPTERIN SYNTHASE"/>
    <property type="match status" value="1"/>
</dbReference>
<dbReference type="GO" id="GO:0003874">
    <property type="term" value="F:6-pyruvoyltetrahydropterin synthase activity"/>
    <property type="evidence" value="ECO:0007669"/>
    <property type="project" value="UniProtKB-EC"/>
</dbReference>
<dbReference type="AlphaFoldDB" id="A0A8J5BZ61"/>
<dbReference type="InterPro" id="IPR038418">
    <property type="entry name" value="6-PTP_synth/QueD_sf"/>
</dbReference>
<dbReference type="InterPro" id="IPR008979">
    <property type="entry name" value="Galactose-bd-like_sf"/>
</dbReference>
<dbReference type="SUPFAM" id="SSF49785">
    <property type="entry name" value="Galactose-binding domain-like"/>
    <property type="match status" value="1"/>
</dbReference>
<dbReference type="GO" id="GO:0046872">
    <property type="term" value="F:metal ion binding"/>
    <property type="evidence" value="ECO:0007669"/>
    <property type="project" value="UniProtKB-KW"/>
</dbReference>
<evidence type="ECO:0000256" key="2">
    <source>
        <dbReference type="ARBA" id="ARBA00005126"/>
    </source>
</evidence>
<feature type="domain" description="Fucolectin tachylectin-4 pentraxin-1" evidence="11">
    <location>
        <begin position="30"/>
        <end position="167"/>
    </location>
</feature>
<evidence type="ECO:0000256" key="4">
    <source>
        <dbReference type="ARBA" id="ARBA00013100"/>
    </source>
</evidence>
<comment type="caution">
    <text evidence="12">The sequence shown here is derived from an EMBL/GenBank/DDBJ whole genome shotgun (WGS) entry which is preliminary data.</text>
</comment>
<dbReference type="Pfam" id="PF22633">
    <property type="entry name" value="F5_F8_type_C_2"/>
    <property type="match status" value="1"/>
</dbReference>
<organism evidence="12 13">
    <name type="scientific">Chionoecetes opilio</name>
    <name type="common">Atlantic snow crab</name>
    <name type="synonym">Cancer opilio</name>
    <dbReference type="NCBI Taxonomy" id="41210"/>
    <lineage>
        <taxon>Eukaryota</taxon>
        <taxon>Metazoa</taxon>
        <taxon>Ecdysozoa</taxon>
        <taxon>Arthropoda</taxon>
        <taxon>Crustacea</taxon>
        <taxon>Multicrustacea</taxon>
        <taxon>Malacostraca</taxon>
        <taxon>Eumalacostraca</taxon>
        <taxon>Eucarida</taxon>
        <taxon>Decapoda</taxon>
        <taxon>Pleocyemata</taxon>
        <taxon>Brachyura</taxon>
        <taxon>Eubrachyura</taxon>
        <taxon>Majoidea</taxon>
        <taxon>Majidae</taxon>
        <taxon>Chionoecetes</taxon>
    </lineage>
</organism>
<dbReference type="SMART" id="SM00607">
    <property type="entry name" value="FTP"/>
    <property type="match status" value="1"/>
</dbReference>
<keyword evidence="13" id="KW-1185">Reference proteome</keyword>
<dbReference type="Gene3D" id="3.30.479.10">
    <property type="entry name" value="6-pyruvoyl tetrahydropterin synthase/QueD"/>
    <property type="match status" value="1"/>
</dbReference>